<accession>C8VM99</accession>
<keyword evidence="1" id="KW-0489">Methyltransferase</keyword>
<reference evidence="2" key="1">
    <citation type="journal article" date="2005" name="Nature">
        <title>Sequencing of Aspergillus nidulans and comparative analysis with A. fumigatus and A. oryzae.</title>
        <authorList>
            <person name="Galagan J.E."/>
            <person name="Calvo S.E."/>
            <person name="Cuomo C."/>
            <person name="Ma L.J."/>
            <person name="Wortman J.R."/>
            <person name="Batzoglou S."/>
            <person name="Lee S.I."/>
            <person name="Basturkmen M."/>
            <person name="Spevak C.C."/>
            <person name="Clutterbuck J."/>
            <person name="Kapitonov V."/>
            <person name="Jurka J."/>
            <person name="Scazzocchio C."/>
            <person name="Farman M."/>
            <person name="Butler J."/>
            <person name="Purcell S."/>
            <person name="Harris S."/>
            <person name="Braus G.H."/>
            <person name="Draht O."/>
            <person name="Busch S."/>
            <person name="D'Enfert C."/>
            <person name="Bouchier C."/>
            <person name="Goldman G.H."/>
            <person name="Bell-Pedersen D."/>
            <person name="Griffiths-Jones S."/>
            <person name="Doonan J.H."/>
            <person name="Yu J."/>
            <person name="Vienken K."/>
            <person name="Pain A."/>
            <person name="Freitag M."/>
            <person name="Selker E.U."/>
            <person name="Archer D.B."/>
            <person name="Penalva M.A."/>
            <person name="Oakley B.R."/>
            <person name="Momany M."/>
            <person name="Tanaka T."/>
            <person name="Kumagai T."/>
            <person name="Asai K."/>
            <person name="Machida M."/>
            <person name="Nierman W.C."/>
            <person name="Denning D.W."/>
            <person name="Caddick M."/>
            <person name="Hynes M."/>
            <person name="Paoletti M."/>
            <person name="Fischer R."/>
            <person name="Miller B."/>
            <person name="Dyer P."/>
            <person name="Sachs M.S."/>
            <person name="Osmani S.A."/>
            <person name="Birren B.W."/>
        </authorList>
    </citation>
    <scope>NUCLEOTIDE SEQUENCE [LARGE SCALE GENOMIC DNA]</scope>
    <source>
        <strain evidence="2">FGSC A4 / ATCC 38163 / CBS 112.46 / NRRL 194 / M139</strain>
    </source>
</reference>
<dbReference type="OMA" id="RYHAYRN"/>
<organism evidence="1 2">
    <name type="scientific">Emericella nidulans (strain FGSC A4 / ATCC 38163 / CBS 112.46 / NRRL 194 / M139)</name>
    <name type="common">Aspergillus nidulans</name>
    <dbReference type="NCBI Taxonomy" id="227321"/>
    <lineage>
        <taxon>Eukaryota</taxon>
        <taxon>Fungi</taxon>
        <taxon>Dikarya</taxon>
        <taxon>Ascomycota</taxon>
        <taxon>Pezizomycotina</taxon>
        <taxon>Eurotiomycetes</taxon>
        <taxon>Eurotiomycetidae</taxon>
        <taxon>Eurotiales</taxon>
        <taxon>Aspergillaceae</taxon>
        <taxon>Aspergillus</taxon>
        <taxon>Aspergillus subgen. Nidulantes</taxon>
    </lineage>
</organism>
<keyword evidence="1" id="KW-0808">Transferase</keyword>
<dbReference type="eggNOG" id="ENOG502S6PS">
    <property type="taxonomic scope" value="Eukaryota"/>
</dbReference>
<proteinExistence type="predicted"/>
<evidence type="ECO:0000313" key="1">
    <source>
        <dbReference type="EMBL" id="CBF86301.1"/>
    </source>
</evidence>
<dbReference type="CDD" id="cd02440">
    <property type="entry name" value="AdoMet_MTases"/>
    <property type="match status" value="1"/>
</dbReference>
<dbReference type="EMBL" id="BN001307">
    <property type="protein sequence ID" value="CBF86301.1"/>
    <property type="molecule type" value="Genomic_DNA"/>
</dbReference>
<dbReference type="GO" id="GO:0032259">
    <property type="term" value="P:methylation"/>
    <property type="evidence" value="ECO:0007669"/>
    <property type="project" value="UniProtKB-KW"/>
</dbReference>
<name>C8VM99_EMENI</name>
<evidence type="ECO:0000313" key="2">
    <source>
        <dbReference type="Proteomes" id="UP000000560"/>
    </source>
</evidence>
<dbReference type="InterPro" id="IPR029063">
    <property type="entry name" value="SAM-dependent_MTases_sf"/>
</dbReference>
<dbReference type="KEGG" id="ani:ANIA_02165"/>
<gene>
    <name evidence="1" type="ORF">ANIA_02165</name>
</gene>
<dbReference type="Gene3D" id="3.40.50.150">
    <property type="entry name" value="Vaccinia Virus protein VP39"/>
    <property type="match status" value="1"/>
</dbReference>
<dbReference type="SUPFAM" id="SSF53335">
    <property type="entry name" value="S-adenosyl-L-methionine-dependent methyltransferases"/>
    <property type="match status" value="1"/>
</dbReference>
<keyword evidence="2" id="KW-1185">Reference proteome</keyword>
<dbReference type="PANTHER" id="PTHR43591">
    <property type="entry name" value="METHYLTRANSFERASE"/>
    <property type="match status" value="1"/>
</dbReference>
<dbReference type="PANTHER" id="PTHR43591:SF10">
    <property type="entry name" value="ABC TRANSMEMBRANE TYPE-1 DOMAIN-CONTAINING PROTEIN-RELATED"/>
    <property type="match status" value="1"/>
</dbReference>
<dbReference type="HOGENOM" id="CLU_010595_1_2_1"/>
<dbReference type="OrthoDB" id="2013972at2759"/>
<sequence length="373" mass="41912">MPPPNFHEQIQVDVSSLQVTSSRGQATIQRICLSPKAAGDLPYPSPPAGARELTVLQTSDEDSLYDADSVADSSLSFASTVRDYYYENGRRYHAYRYGQYPIPNDEEEQDRLNITHHLFKLLTGGDLYRTPLAQQPAPKRILDIGTGTGAWALEMAEQFPEAEIIGTDLSPIQPSFSPPNCTFIIDDAESDWAFSKDEPFDYIHARSMGGGIADWDRLFRQAYNHLKPGGWLEVQEFEAAIHSDDGTEEKAPMLVDLSKKLDEASKKFGKRVSVAPSLAGWMDRAGFTNITEDIYKCPVGSWPKSPRLKEIGRVGKVAVIEAIEPYSLALFTRVLGWSYERAQDYVNKCRREAMNCSGHIHILYYFVYAQRPL</sequence>
<dbReference type="Pfam" id="PF13489">
    <property type="entry name" value="Methyltransf_23"/>
    <property type="match status" value="1"/>
</dbReference>
<dbReference type="RefSeq" id="XP_659769.2">
    <property type="nucleotide sequence ID" value="XM_654677.2"/>
</dbReference>
<dbReference type="InParanoid" id="C8VM99"/>
<dbReference type="Proteomes" id="UP000000560">
    <property type="component" value="Chromosome VII"/>
</dbReference>
<dbReference type="GO" id="GO:0008168">
    <property type="term" value="F:methyltransferase activity"/>
    <property type="evidence" value="ECO:0000318"/>
    <property type="project" value="GO_Central"/>
</dbReference>
<dbReference type="AlphaFoldDB" id="C8VM99"/>
<protein>
    <submittedName>
        <fullName evidence="1">TAM domain methyltransferase, putative (AFU_orthologue AFUA_2G15860)</fullName>
    </submittedName>
</protein>
<dbReference type="GeneID" id="2874864"/>
<reference evidence="2" key="2">
    <citation type="journal article" date="2009" name="Fungal Genet. Biol.">
        <title>The 2008 update of the Aspergillus nidulans genome annotation: a community effort.</title>
        <authorList>
            <person name="Wortman J.R."/>
            <person name="Gilsenan J.M."/>
            <person name="Joardar V."/>
            <person name="Deegan J."/>
            <person name="Clutterbuck J."/>
            <person name="Andersen M.R."/>
            <person name="Archer D."/>
            <person name="Bencina M."/>
            <person name="Braus G."/>
            <person name="Coutinho P."/>
            <person name="von Dohren H."/>
            <person name="Doonan J."/>
            <person name="Driessen A.J."/>
            <person name="Durek P."/>
            <person name="Espeso E."/>
            <person name="Fekete E."/>
            <person name="Flipphi M."/>
            <person name="Estrada C.G."/>
            <person name="Geysens S."/>
            <person name="Goldman G."/>
            <person name="de Groot P.W."/>
            <person name="Hansen K."/>
            <person name="Harris S.D."/>
            <person name="Heinekamp T."/>
            <person name="Helmstaedt K."/>
            <person name="Henrissat B."/>
            <person name="Hofmann G."/>
            <person name="Homan T."/>
            <person name="Horio T."/>
            <person name="Horiuchi H."/>
            <person name="James S."/>
            <person name="Jones M."/>
            <person name="Karaffa L."/>
            <person name="Karanyi Z."/>
            <person name="Kato M."/>
            <person name="Keller N."/>
            <person name="Kelly D.E."/>
            <person name="Kiel J.A."/>
            <person name="Kim J.M."/>
            <person name="van der Klei I.J."/>
            <person name="Klis F.M."/>
            <person name="Kovalchuk A."/>
            <person name="Krasevec N."/>
            <person name="Kubicek C.P."/>
            <person name="Liu B."/>
            <person name="Maccabe A."/>
            <person name="Meyer V."/>
            <person name="Mirabito P."/>
            <person name="Miskei M."/>
            <person name="Mos M."/>
            <person name="Mullins J."/>
            <person name="Nelson D.R."/>
            <person name="Nielsen J."/>
            <person name="Oakley B.R."/>
            <person name="Osmani S.A."/>
            <person name="Pakula T."/>
            <person name="Paszewski A."/>
            <person name="Paulsen I."/>
            <person name="Pilsyk S."/>
            <person name="Pocsi I."/>
            <person name="Punt P.J."/>
            <person name="Ram A.F."/>
            <person name="Ren Q."/>
            <person name="Robellet X."/>
            <person name="Robson G."/>
            <person name="Seiboth B."/>
            <person name="van Solingen P."/>
            <person name="Specht T."/>
            <person name="Sun J."/>
            <person name="Taheri-Talesh N."/>
            <person name="Takeshita N."/>
            <person name="Ussery D."/>
            <person name="vanKuyk P.A."/>
            <person name="Visser H."/>
            <person name="van de Vondervoort P.J."/>
            <person name="de Vries R.P."/>
            <person name="Walton J."/>
            <person name="Xiang X."/>
            <person name="Xiong Y."/>
            <person name="Zeng A.P."/>
            <person name="Brandt B.W."/>
            <person name="Cornell M.J."/>
            <person name="van den Hondel C.A."/>
            <person name="Visser J."/>
            <person name="Oliver S.G."/>
            <person name="Turner G."/>
        </authorList>
    </citation>
    <scope>GENOME REANNOTATION</scope>
    <source>
        <strain evidence="2">FGSC A4 / ATCC 38163 / CBS 112.46 / NRRL 194 / M139</strain>
    </source>
</reference>